<feature type="region of interest" description="Disordered" evidence="1">
    <location>
        <begin position="1"/>
        <end position="36"/>
    </location>
</feature>
<feature type="transmembrane region" description="Helical" evidence="2">
    <location>
        <begin position="769"/>
        <end position="788"/>
    </location>
</feature>
<feature type="transmembrane region" description="Helical" evidence="2">
    <location>
        <begin position="230"/>
        <end position="249"/>
    </location>
</feature>
<evidence type="ECO:0000256" key="1">
    <source>
        <dbReference type="SAM" id="MobiDB-lite"/>
    </source>
</evidence>
<keyword evidence="4" id="KW-0067">ATP-binding</keyword>
<evidence type="ECO:0000313" key="4">
    <source>
        <dbReference type="EMBL" id="MDF2255549.1"/>
    </source>
</evidence>
<feature type="transmembrane region" description="Helical" evidence="2">
    <location>
        <begin position="43"/>
        <end position="62"/>
    </location>
</feature>
<keyword evidence="4" id="KW-0547">Nucleotide-binding</keyword>
<keyword evidence="2" id="KW-1133">Transmembrane helix</keyword>
<comment type="caution">
    <text evidence="4">The sequence shown here is derived from an EMBL/GenBank/DDBJ whole genome shotgun (WGS) entry which is preliminary data.</text>
</comment>
<dbReference type="InterPro" id="IPR050879">
    <property type="entry name" value="Acyltransferase_3"/>
</dbReference>
<keyword evidence="4" id="KW-0808">Transferase</keyword>
<feature type="transmembrane region" description="Helical" evidence="2">
    <location>
        <begin position="74"/>
        <end position="97"/>
    </location>
</feature>
<dbReference type="Proteomes" id="UP001220022">
    <property type="component" value="Unassembled WGS sequence"/>
</dbReference>
<name>A0ABT5YVT9_9ACTN</name>
<feature type="transmembrane region" description="Helical" evidence="2">
    <location>
        <begin position="196"/>
        <end position="218"/>
    </location>
</feature>
<proteinExistence type="predicted"/>
<accession>A0ABT5YVT9</accession>
<dbReference type="CDD" id="cd02440">
    <property type="entry name" value="AdoMet_MTases"/>
    <property type="match status" value="1"/>
</dbReference>
<gene>
    <name evidence="4" type="ORF">P2L57_07385</name>
</gene>
<dbReference type="RefSeq" id="WP_275810218.1">
    <property type="nucleotide sequence ID" value="NZ_JARHTQ010000004.1"/>
</dbReference>
<keyword evidence="2" id="KW-0812">Transmembrane</keyword>
<dbReference type="PANTHER" id="PTHR23028">
    <property type="entry name" value="ACETYLTRANSFERASE"/>
    <property type="match status" value="1"/>
</dbReference>
<feature type="transmembrane region" description="Helical" evidence="2">
    <location>
        <begin position="354"/>
        <end position="373"/>
    </location>
</feature>
<feature type="region of interest" description="Disordered" evidence="1">
    <location>
        <begin position="390"/>
        <end position="469"/>
    </location>
</feature>
<feature type="transmembrane region" description="Helical" evidence="2">
    <location>
        <begin position="118"/>
        <end position="143"/>
    </location>
</feature>
<dbReference type="Pfam" id="PF01757">
    <property type="entry name" value="Acyl_transf_3"/>
    <property type="match status" value="1"/>
</dbReference>
<sequence length="808" mass="88317">MCQTPGQAARPPTVAGGDSAPVKAVAPPKRETRSGARRLPSLSGLRFAASCAVVYTHSMLLIEPRLADTPGPEVWAGGSAVSLFFMLSGFVLTHAARPGDTTAAFWWRRAAKILPNHVLTWCVAVAALAGTGALAASVPAIAAELSSLLLVQTWVPSQRFVSAGNPVSWTLAAEVFFYLLFPVLLRWVRRLSGRGLVVGAATAVAVVWALPVLCEVVVNPGRSFFMDYWFLYMLPISRLPEFVLGMLAARICRMGVRLPRSGVLLAALSVISTIVVSSSYLPHPFMFAAATVVPMVVLVHATAELDLRGKPSLLRWRPVVFLGEMSYAVYLVHLMVLGVAYVSLTSRGWSGLQAVLAALPMALLASYLLYVGVERPCMRRLLALSGRAVRRTEPVDSTHPGRSDTPHGPIPETAEDRSRADAGHRRRGERTTHRTRANDEPPDATPPTARRKGPAGMTTRSKRVADGRPRYQQDLAQGLERFFEPRQAACPWCGSRCVYRRLRTVDCLQRKPGTFVLDQCGSCRHVFQNPRLNAAGLEFYYRDCYDGLGEATMARLASSPIAVRLHRARARALLPLSRPDRWLDVGTGHGHFCAIARKIHPDTEFDGLDIGEGVEIAARRGRITRAYRGAFPDLSGQLSGRYDVVSMYHYLEHTVAPRKELTAAHTALRPGGHLLVEVPDPQSAAARLFGRWWGPWLQPQHLHFIPMENLCSALTAQGFTVVATDRREPHIPTDLTSAAVNALTCVLPSADVPWLPEKPGLLSRAVRPVALLVSAPMLAALFGLDLLLTPLVRGTRFANAYRVVARRD</sequence>
<dbReference type="EMBL" id="JARHTQ010000004">
    <property type="protein sequence ID" value="MDF2255549.1"/>
    <property type="molecule type" value="Genomic_DNA"/>
</dbReference>
<dbReference type="InterPro" id="IPR029063">
    <property type="entry name" value="SAM-dependent_MTases_sf"/>
</dbReference>
<dbReference type="SUPFAM" id="SSF53335">
    <property type="entry name" value="S-adenosyl-L-methionine-dependent methyltransferases"/>
    <property type="match status" value="1"/>
</dbReference>
<keyword evidence="5" id="KW-1185">Reference proteome</keyword>
<feature type="compositionally biased region" description="Basic and acidic residues" evidence="1">
    <location>
        <begin position="390"/>
        <end position="405"/>
    </location>
</feature>
<dbReference type="InterPro" id="IPR002656">
    <property type="entry name" value="Acyl_transf_3_dom"/>
</dbReference>
<dbReference type="GO" id="GO:0016746">
    <property type="term" value="F:acyltransferase activity"/>
    <property type="evidence" value="ECO:0007669"/>
    <property type="project" value="UniProtKB-KW"/>
</dbReference>
<reference evidence="4 5" key="1">
    <citation type="submission" date="2023-03" db="EMBL/GenBank/DDBJ databases">
        <title>Draft genome sequence of type strain Streptomyces ferralitis JCM 14344.</title>
        <authorList>
            <person name="Klaysubun C."/>
            <person name="Duangmal K."/>
        </authorList>
    </citation>
    <scope>NUCLEOTIDE SEQUENCE [LARGE SCALE GENOMIC DNA]</scope>
    <source>
        <strain evidence="4 5">JCM 14344</strain>
    </source>
</reference>
<keyword evidence="4" id="KW-0012">Acyltransferase</keyword>
<feature type="compositionally biased region" description="Basic and acidic residues" evidence="1">
    <location>
        <begin position="414"/>
        <end position="439"/>
    </location>
</feature>
<feature type="domain" description="Acyltransferase 3" evidence="3">
    <location>
        <begin position="41"/>
        <end position="370"/>
    </location>
</feature>
<feature type="transmembrane region" description="Helical" evidence="2">
    <location>
        <begin position="163"/>
        <end position="184"/>
    </location>
</feature>
<dbReference type="PANTHER" id="PTHR23028:SF53">
    <property type="entry name" value="ACYL_TRANSF_3 DOMAIN-CONTAINING PROTEIN"/>
    <property type="match status" value="1"/>
</dbReference>
<feature type="transmembrane region" description="Helical" evidence="2">
    <location>
        <begin position="319"/>
        <end position="342"/>
    </location>
</feature>
<keyword evidence="2" id="KW-0472">Membrane</keyword>
<evidence type="ECO:0000259" key="3">
    <source>
        <dbReference type="Pfam" id="PF01757"/>
    </source>
</evidence>
<dbReference type="GO" id="GO:0005524">
    <property type="term" value="F:ATP binding"/>
    <property type="evidence" value="ECO:0007669"/>
    <property type="project" value="UniProtKB-KW"/>
</dbReference>
<organism evidence="4 5">
    <name type="scientific">Streptantibioticus ferralitis</name>
    <dbReference type="NCBI Taxonomy" id="236510"/>
    <lineage>
        <taxon>Bacteria</taxon>
        <taxon>Bacillati</taxon>
        <taxon>Actinomycetota</taxon>
        <taxon>Actinomycetes</taxon>
        <taxon>Kitasatosporales</taxon>
        <taxon>Streptomycetaceae</taxon>
        <taxon>Streptantibioticus</taxon>
    </lineage>
</organism>
<protein>
    <submittedName>
        <fullName evidence="4">Acyltransferase family protein</fullName>
    </submittedName>
</protein>
<feature type="transmembrane region" description="Helical" evidence="2">
    <location>
        <begin position="261"/>
        <end position="281"/>
    </location>
</feature>
<evidence type="ECO:0000313" key="5">
    <source>
        <dbReference type="Proteomes" id="UP001220022"/>
    </source>
</evidence>
<dbReference type="Gene3D" id="3.40.50.150">
    <property type="entry name" value="Vaccinia Virus protein VP39"/>
    <property type="match status" value="1"/>
</dbReference>
<evidence type="ECO:0000256" key="2">
    <source>
        <dbReference type="SAM" id="Phobius"/>
    </source>
</evidence>
<dbReference type="Pfam" id="PF13489">
    <property type="entry name" value="Methyltransf_23"/>
    <property type="match status" value="1"/>
</dbReference>